<accession>A0A6J5S6C5</accession>
<evidence type="ECO:0000313" key="1">
    <source>
        <dbReference type="EMBL" id="CAB4204084.1"/>
    </source>
</evidence>
<gene>
    <name evidence="1" type="ORF">UFOVP1393_22</name>
</gene>
<sequence>MTNYENDILKKLQGDTPKEKYETLRELIAIEQDYKDLVIKLKEANKHPLVNVTLNKFHIIVSKL</sequence>
<protein>
    <submittedName>
        <fullName evidence="1">Uncharacterized protein</fullName>
    </submittedName>
</protein>
<proteinExistence type="predicted"/>
<dbReference type="EMBL" id="LR797338">
    <property type="protein sequence ID" value="CAB4204084.1"/>
    <property type="molecule type" value="Genomic_DNA"/>
</dbReference>
<organism evidence="1">
    <name type="scientific">uncultured Caudovirales phage</name>
    <dbReference type="NCBI Taxonomy" id="2100421"/>
    <lineage>
        <taxon>Viruses</taxon>
        <taxon>Duplodnaviria</taxon>
        <taxon>Heunggongvirae</taxon>
        <taxon>Uroviricota</taxon>
        <taxon>Caudoviricetes</taxon>
        <taxon>Peduoviridae</taxon>
        <taxon>Maltschvirus</taxon>
        <taxon>Maltschvirus maltsch</taxon>
    </lineage>
</organism>
<name>A0A6J5S6C5_9CAUD</name>
<reference evidence="1" key="1">
    <citation type="submission" date="2020-05" db="EMBL/GenBank/DDBJ databases">
        <authorList>
            <person name="Chiriac C."/>
            <person name="Salcher M."/>
            <person name="Ghai R."/>
            <person name="Kavagutti S V."/>
        </authorList>
    </citation>
    <scope>NUCLEOTIDE SEQUENCE</scope>
</reference>